<dbReference type="EMBL" id="JAHHDY010000018">
    <property type="protein sequence ID" value="MBT3142576.1"/>
    <property type="molecule type" value="Genomic_DNA"/>
</dbReference>
<reference evidence="1 2" key="1">
    <citation type="submission" date="2021-05" db="EMBL/GenBank/DDBJ databases">
        <title>Draft genomes of marine bacteria isolated from model chitin particles.</title>
        <authorList>
            <person name="Datta M.S."/>
            <person name="Schwartzman J.A."/>
            <person name="Cordero O."/>
        </authorList>
    </citation>
    <scope>NUCLEOTIDE SEQUENCE [LARGE SCALE GENOMIC DNA]</scope>
    <source>
        <strain evidence="1 2">4E07</strain>
    </source>
</reference>
<comment type="caution">
    <text evidence="1">The sequence shown here is derived from an EMBL/GenBank/DDBJ whole genome shotgun (WGS) entry which is preliminary data.</text>
</comment>
<keyword evidence="2" id="KW-1185">Reference proteome</keyword>
<organism evidence="1 2">
    <name type="scientific">Falsiruegeria litorea</name>
    <dbReference type="NCBI Taxonomy" id="1280831"/>
    <lineage>
        <taxon>Bacteria</taxon>
        <taxon>Pseudomonadati</taxon>
        <taxon>Pseudomonadota</taxon>
        <taxon>Alphaproteobacteria</taxon>
        <taxon>Rhodobacterales</taxon>
        <taxon>Roseobacteraceae</taxon>
        <taxon>Falsiruegeria</taxon>
    </lineage>
</organism>
<dbReference type="RefSeq" id="WP_215194025.1">
    <property type="nucleotide sequence ID" value="NZ_JAHHDY010000018.1"/>
</dbReference>
<dbReference type="InterPro" id="IPR003374">
    <property type="entry name" value="ApbE-like_sf"/>
</dbReference>
<dbReference type="InterPro" id="IPR007183">
    <property type="entry name" value="UPF0280"/>
</dbReference>
<protein>
    <submittedName>
        <fullName evidence="1">UPF0280 family protein</fullName>
    </submittedName>
</protein>
<name>A0ABS5WV60_9RHOB</name>
<dbReference type="Proteomes" id="UP000763802">
    <property type="component" value="Unassembled WGS sequence"/>
</dbReference>
<dbReference type="PIRSF" id="PIRSF006421">
    <property type="entry name" value="UCP006421"/>
    <property type="match status" value="1"/>
</dbReference>
<dbReference type="SUPFAM" id="SSF143631">
    <property type="entry name" value="ApbE-like"/>
    <property type="match status" value="1"/>
</dbReference>
<gene>
    <name evidence="1" type="ORF">KL867_16025</name>
</gene>
<dbReference type="NCBIfam" id="NF003322">
    <property type="entry name" value="PRK04334.1-2"/>
    <property type="match status" value="1"/>
</dbReference>
<dbReference type="Gene3D" id="3.10.520.10">
    <property type="entry name" value="ApbE-like domains"/>
    <property type="match status" value="1"/>
</dbReference>
<evidence type="ECO:0000313" key="1">
    <source>
        <dbReference type="EMBL" id="MBT3142576.1"/>
    </source>
</evidence>
<sequence>MRPVSALLSCGTRLHLQHGPIDLIIGADGDRVRAFAAAQARFETVLEELVGNLRLLKSPMTEASPRAGEAIAQLMQSAVRPHCAQFVTPMAAVAGAVADTILNAITSATDVQRAYVNNGGDIAIHLEPGQSFSMAMASVEGHDLGRVLINAEDGISGIATSGVGGRSLSLGIADSVTVLAQTAATADVAATLIANAVNLPDHPAISRRPASDIQDDSDLGQQLVTVQCGALSRTDIHHALQSGQIVAEKMRDADLIRAASLSLQGEIRQSGHSGFTEHQPNRTLINA</sequence>
<evidence type="ECO:0000313" key="2">
    <source>
        <dbReference type="Proteomes" id="UP000763802"/>
    </source>
</evidence>
<proteinExistence type="predicted"/>
<accession>A0ABS5WV60</accession>